<dbReference type="InterPro" id="IPR000700">
    <property type="entry name" value="PAS-assoc_C"/>
</dbReference>
<feature type="domain" description="Histidine kinase" evidence="8">
    <location>
        <begin position="277"/>
        <end position="468"/>
    </location>
</feature>
<evidence type="ECO:0000259" key="10">
    <source>
        <dbReference type="PROSITE" id="PS50113"/>
    </source>
</evidence>
<dbReference type="InterPro" id="IPR013655">
    <property type="entry name" value="PAS_fold_3"/>
</dbReference>
<dbReference type="InterPro" id="IPR005467">
    <property type="entry name" value="His_kinase_dom"/>
</dbReference>
<dbReference type="EC" id="2.7.13.3" evidence="2"/>
<dbReference type="PROSITE" id="PS50110">
    <property type="entry name" value="RESPONSE_REGULATORY"/>
    <property type="match status" value="1"/>
</dbReference>
<dbReference type="Pfam" id="PF00512">
    <property type="entry name" value="HisKA"/>
    <property type="match status" value="1"/>
</dbReference>
<dbReference type="SUPFAM" id="SSF47384">
    <property type="entry name" value="Homodimeric domain of signal transducing histidine kinase"/>
    <property type="match status" value="1"/>
</dbReference>
<dbReference type="RefSeq" id="WP_092920374.1">
    <property type="nucleotide sequence ID" value="NZ_FOYN01000001.1"/>
</dbReference>
<evidence type="ECO:0000256" key="2">
    <source>
        <dbReference type="ARBA" id="ARBA00012438"/>
    </source>
</evidence>
<dbReference type="Gene3D" id="3.30.450.20">
    <property type="entry name" value="PAS domain"/>
    <property type="match status" value="1"/>
</dbReference>
<keyword evidence="6" id="KW-0902">Two-component regulatory system</keyword>
<keyword evidence="12" id="KW-1185">Reference proteome</keyword>
<reference evidence="12" key="1">
    <citation type="submission" date="2016-10" db="EMBL/GenBank/DDBJ databases">
        <authorList>
            <person name="Varghese N."/>
            <person name="Submissions S."/>
        </authorList>
    </citation>
    <scope>NUCLEOTIDE SEQUENCE [LARGE SCALE GENOMIC DNA]</scope>
    <source>
        <strain evidence="12">RD 26</strain>
    </source>
</reference>
<comment type="catalytic activity">
    <reaction evidence="1">
        <text>ATP + protein L-histidine = ADP + protein N-phospho-L-histidine.</text>
        <dbReference type="EC" id="2.7.13.3"/>
    </reaction>
</comment>
<dbReference type="InterPro" id="IPR001789">
    <property type="entry name" value="Sig_transdc_resp-reg_receiver"/>
</dbReference>
<dbReference type="PROSITE" id="PS50113">
    <property type="entry name" value="PAC"/>
    <property type="match status" value="1"/>
</dbReference>
<feature type="domain" description="Response regulatory" evidence="9">
    <location>
        <begin position="8"/>
        <end position="124"/>
    </location>
</feature>
<sequence length="468" mass="52195">MRSDPPVDLLYVNDDDRLRELVSAQLRAESDRLRIETADSAAEGERLLAAEPIDCVLCDHHMPEVTGVEFLKRVREDRPDLPFLLFTNTGTEAVASESIEAGVTDYVIQDAIENQAPLLARKIITYVEHRRAQRERDRTNERLRQIASVTDQVWWVFSPTWDELRFINDGHEAIFGQPVSELRADPTTFLDRVHGDDADRVRLAMESASKGTPQVVEYRVEKSDAVRLWVESRCKPITDDAGNVTSLVGLTRDVTDRKLYERELTETVDRLEEFTATVSHDLRNPLNIAAGNLQLARGSDGDEHLETAIDAVARMDDLIEEVLTLAKEGRTLGERRDVPYEEIVEKSYENVRASESDLRVTGSVPLSCDSARLTQAFENVVRNAVEHGGSGVTLTAGVLPDEAGVFVEDDGPGVPPAERDRVFEKGHTTRRDGSGFGLAIVERIVDAHGWDVRLTEGTEGGARFEILT</sequence>
<dbReference type="OrthoDB" id="8127at2157"/>
<dbReference type="InterPro" id="IPR003661">
    <property type="entry name" value="HisK_dim/P_dom"/>
</dbReference>
<dbReference type="GO" id="GO:0000155">
    <property type="term" value="F:phosphorelay sensor kinase activity"/>
    <property type="evidence" value="ECO:0007669"/>
    <property type="project" value="InterPro"/>
</dbReference>
<evidence type="ECO:0000256" key="7">
    <source>
        <dbReference type="PROSITE-ProRule" id="PRU00169"/>
    </source>
</evidence>
<keyword evidence="4" id="KW-0808">Transferase</keyword>
<proteinExistence type="predicted"/>
<dbReference type="PANTHER" id="PTHR43711:SF1">
    <property type="entry name" value="HISTIDINE KINASE 1"/>
    <property type="match status" value="1"/>
</dbReference>
<dbReference type="CDD" id="cd00082">
    <property type="entry name" value="HisKA"/>
    <property type="match status" value="1"/>
</dbReference>
<dbReference type="SUPFAM" id="SSF55874">
    <property type="entry name" value="ATPase domain of HSP90 chaperone/DNA topoisomerase II/histidine kinase"/>
    <property type="match status" value="1"/>
</dbReference>
<dbReference type="SMART" id="SM00448">
    <property type="entry name" value="REC"/>
    <property type="match status" value="1"/>
</dbReference>
<keyword evidence="3 7" id="KW-0597">Phosphoprotein</keyword>
<evidence type="ECO:0000256" key="4">
    <source>
        <dbReference type="ARBA" id="ARBA00022679"/>
    </source>
</evidence>
<dbReference type="STRING" id="35743.SAMN04487937_0915"/>
<dbReference type="PANTHER" id="PTHR43711">
    <property type="entry name" value="TWO-COMPONENT HISTIDINE KINASE"/>
    <property type="match status" value="1"/>
</dbReference>
<dbReference type="InterPro" id="IPR036890">
    <property type="entry name" value="HATPase_C_sf"/>
</dbReference>
<evidence type="ECO:0000256" key="1">
    <source>
        <dbReference type="ARBA" id="ARBA00000085"/>
    </source>
</evidence>
<keyword evidence="5" id="KW-0418">Kinase</keyword>
<dbReference type="Gene3D" id="1.10.287.130">
    <property type="match status" value="1"/>
</dbReference>
<evidence type="ECO:0000313" key="11">
    <source>
        <dbReference type="EMBL" id="SFR31077.1"/>
    </source>
</evidence>
<dbReference type="Pfam" id="PF08447">
    <property type="entry name" value="PAS_3"/>
    <property type="match status" value="1"/>
</dbReference>
<dbReference type="SMART" id="SM00086">
    <property type="entry name" value="PAC"/>
    <property type="match status" value="1"/>
</dbReference>
<evidence type="ECO:0000256" key="3">
    <source>
        <dbReference type="ARBA" id="ARBA00022553"/>
    </source>
</evidence>
<organism evidence="11 12">
    <name type="scientific">Halorubrum sodomense</name>
    <dbReference type="NCBI Taxonomy" id="35743"/>
    <lineage>
        <taxon>Archaea</taxon>
        <taxon>Methanobacteriati</taxon>
        <taxon>Methanobacteriota</taxon>
        <taxon>Stenosarchaea group</taxon>
        <taxon>Halobacteria</taxon>
        <taxon>Halobacteriales</taxon>
        <taxon>Haloferacaceae</taxon>
        <taxon>Halorubrum</taxon>
    </lineage>
</organism>
<dbReference type="SMART" id="SM00387">
    <property type="entry name" value="HATPase_c"/>
    <property type="match status" value="1"/>
</dbReference>
<dbReference type="Gene3D" id="3.40.50.2300">
    <property type="match status" value="1"/>
</dbReference>
<dbReference type="InterPro" id="IPR001610">
    <property type="entry name" value="PAC"/>
</dbReference>
<dbReference type="NCBIfam" id="TIGR00229">
    <property type="entry name" value="sensory_box"/>
    <property type="match status" value="1"/>
</dbReference>
<dbReference type="Proteomes" id="UP000198932">
    <property type="component" value="Unassembled WGS sequence"/>
</dbReference>
<dbReference type="SMART" id="SM00388">
    <property type="entry name" value="HisKA"/>
    <property type="match status" value="1"/>
</dbReference>
<feature type="modified residue" description="4-aspartylphosphate" evidence="7">
    <location>
        <position position="59"/>
    </location>
</feature>
<dbReference type="SUPFAM" id="SSF55785">
    <property type="entry name" value="PYP-like sensor domain (PAS domain)"/>
    <property type="match status" value="1"/>
</dbReference>
<protein>
    <recommendedName>
        <fullName evidence="2">histidine kinase</fullName>
        <ecNumber evidence="2">2.7.13.3</ecNumber>
    </recommendedName>
</protein>
<dbReference type="CDD" id="cd00156">
    <property type="entry name" value="REC"/>
    <property type="match status" value="1"/>
</dbReference>
<gene>
    <name evidence="11" type="ORF">SAMN04487937_0915</name>
</gene>
<dbReference type="InterPro" id="IPR004358">
    <property type="entry name" value="Sig_transdc_His_kin-like_C"/>
</dbReference>
<dbReference type="Pfam" id="PF00072">
    <property type="entry name" value="Response_reg"/>
    <property type="match status" value="1"/>
</dbReference>
<dbReference type="PROSITE" id="PS50109">
    <property type="entry name" value="HIS_KIN"/>
    <property type="match status" value="1"/>
</dbReference>
<evidence type="ECO:0000256" key="5">
    <source>
        <dbReference type="ARBA" id="ARBA00022777"/>
    </source>
</evidence>
<feature type="domain" description="PAC" evidence="10">
    <location>
        <begin position="214"/>
        <end position="266"/>
    </location>
</feature>
<dbReference type="PRINTS" id="PR00344">
    <property type="entry name" value="BCTRLSENSOR"/>
</dbReference>
<dbReference type="InterPro" id="IPR000014">
    <property type="entry name" value="PAS"/>
</dbReference>
<dbReference type="Pfam" id="PF02518">
    <property type="entry name" value="HATPase_c"/>
    <property type="match status" value="1"/>
</dbReference>
<dbReference type="AlphaFoldDB" id="A0A1I6FMN6"/>
<dbReference type="Gene3D" id="3.30.565.10">
    <property type="entry name" value="Histidine kinase-like ATPase, C-terminal domain"/>
    <property type="match status" value="1"/>
</dbReference>
<dbReference type="CDD" id="cd00130">
    <property type="entry name" value="PAS"/>
    <property type="match status" value="1"/>
</dbReference>
<accession>A0A1I6FMN6</accession>
<name>A0A1I6FMN6_HALSD</name>
<dbReference type="InterPro" id="IPR036097">
    <property type="entry name" value="HisK_dim/P_sf"/>
</dbReference>
<evidence type="ECO:0000256" key="6">
    <source>
        <dbReference type="ARBA" id="ARBA00023012"/>
    </source>
</evidence>
<dbReference type="InterPro" id="IPR035965">
    <property type="entry name" value="PAS-like_dom_sf"/>
</dbReference>
<dbReference type="EMBL" id="FOYN01000001">
    <property type="protein sequence ID" value="SFR31077.1"/>
    <property type="molecule type" value="Genomic_DNA"/>
</dbReference>
<dbReference type="InterPro" id="IPR011006">
    <property type="entry name" value="CheY-like_superfamily"/>
</dbReference>
<dbReference type="InterPro" id="IPR050736">
    <property type="entry name" value="Sensor_HK_Regulatory"/>
</dbReference>
<dbReference type="SUPFAM" id="SSF52172">
    <property type="entry name" value="CheY-like"/>
    <property type="match status" value="1"/>
</dbReference>
<dbReference type="InterPro" id="IPR003594">
    <property type="entry name" value="HATPase_dom"/>
</dbReference>
<evidence type="ECO:0000259" key="9">
    <source>
        <dbReference type="PROSITE" id="PS50110"/>
    </source>
</evidence>
<evidence type="ECO:0000259" key="8">
    <source>
        <dbReference type="PROSITE" id="PS50109"/>
    </source>
</evidence>
<evidence type="ECO:0000313" key="12">
    <source>
        <dbReference type="Proteomes" id="UP000198932"/>
    </source>
</evidence>